<keyword evidence="11" id="KW-0969">Cilium</keyword>
<evidence type="ECO:0000256" key="5">
    <source>
        <dbReference type="ARBA" id="ARBA00023015"/>
    </source>
</evidence>
<dbReference type="Pfam" id="PF04316">
    <property type="entry name" value="FlgM"/>
    <property type="match status" value="1"/>
</dbReference>
<accession>A0A5C1DG46</accession>
<dbReference type="SUPFAM" id="SSF101498">
    <property type="entry name" value="Anti-sigma factor FlgM"/>
    <property type="match status" value="1"/>
</dbReference>
<name>A0A5C1DG46_9NEIS</name>
<dbReference type="InterPro" id="IPR035890">
    <property type="entry name" value="Anti-sigma-28_factor_FlgM_sf"/>
</dbReference>
<organism evidence="11 12">
    <name type="scientific">Chromobacterium paludis</name>
    <dbReference type="NCBI Taxonomy" id="2605945"/>
    <lineage>
        <taxon>Bacteria</taxon>
        <taxon>Pseudomonadati</taxon>
        <taxon>Pseudomonadota</taxon>
        <taxon>Betaproteobacteria</taxon>
        <taxon>Neisseriales</taxon>
        <taxon>Chromobacteriaceae</taxon>
        <taxon>Chromobacterium</taxon>
    </lineage>
</organism>
<keyword evidence="3" id="KW-0678">Repressor</keyword>
<evidence type="ECO:0000313" key="12">
    <source>
        <dbReference type="Proteomes" id="UP000322079"/>
    </source>
</evidence>
<evidence type="ECO:0000256" key="6">
    <source>
        <dbReference type="ARBA" id="ARBA00023163"/>
    </source>
</evidence>
<comment type="function">
    <text evidence="7">Responsible for the coupling of flagellin expression to flagellar assembly by preventing expression of the flagellin genes when a component of the middle class of proteins is defective. It negatively regulates flagellar genes by inhibiting the activity of FliA by directly binding to FliA.</text>
</comment>
<keyword evidence="5" id="KW-0805">Transcription regulation</keyword>
<evidence type="ECO:0000256" key="8">
    <source>
        <dbReference type="ARBA" id="ARBA00030117"/>
    </source>
</evidence>
<proteinExistence type="inferred from homology"/>
<dbReference type="EMBL" id="CP043473">
    <property type="protein sequence ID" value="QEL55721.1"/>
    <property type="molecule type" value="Genomic_DNA"/>
</dbReference>
<evidence type="ECO:0000256" key="2">
    <source>
        <dbReference type="ARBA" id="ARBA00017823"/>
    </source>
</evidence>
<gene>
    <name evidence="11" type="primary">flgM</name>
    <name evidence="11" type="ORF">FYK34_09165</name>
</gene>
<evidence type="ECO:0000256" key="7">
    <source>
        <dbReference type="ARBA" id="ARBA00024739"/>
    </source>
</evidence>
<dbReference type="KEGG" id="chrm:FYK34_09165"/>
<feature type="region of interest" description="Disordered" evidence="9">
    <location>
        <begin position="1"/>
        <end position="44"/>
    </location>
</feature>
<reference evidence="11 12" key="1">
    <citation type="submission" date="2019-08" db="EMBL/GenBank/DDBJ databases">
        <title>Chromobacterium paludis, a novel bacterium isolated from a Maryland marsh pond.</title>
        <authorList>
            <person name="Blackburn M.B."/>
            <person name="Gundersen-Rindal D.E."/>
        </authorList>
    </citation>
    <scope>NUCLEOTIDE SEQUENCE [LARGE SCALE GENOMIC DNA]</scope>
    <source>
        <strain evidence="12">IIBBL 257-1</strain>
    </source>
</reference>
<feature type="compositionally biased region" description="Low complexity" evidence="9">
    <location>
        <begin position="21"/>
        <end position="44"/>
    </location>
</feature>
<evidence type="ECO:0000313" key="11">
    <source>
        <dbReference type="EMBL" id="QEL55721.1"/>
    </source>
</evidence>
<protein>
    <recommendedName>
        <fullName evidence="2">Negative regulator of flagellin synthesis</fullName>
    </recommendedName>
    <alternativeName>
        <fullName evidence="8">Anti-sigma-28 factor</fullName>
    </alternativeName>
</protein>
<keyword evidence="4" id="KW-1005">Bacterial flagellum biogenesis</keyword>
<dbReference type="GO" id="GO:0044781">
    <property type="term" value="P:bacterial-type flagellum organization"/>
    <property type="evidence" value="ECO:0007669"/>
    <property type="project" value="UniProtKB-KW"/>
</dbReference>
<dbReference type="NCBIfam" id="TIGR03824">
    <property type="entry name" value="FlgM_jcvi"/>
    <property type="match status" value="1"/>
</dbReference>
<dbReference type="AlphaFoldDB" id="A0A5C1DG46"/>
<keyword evidence="11" id="KW-0966">Cell projection</keyword>
<dbReference type="InterPro" id="IPR031316">
    <property type="entry name" value="FlgM_C"/>
</dbReference>
<evidence type="ECO:0000259" key="10">
    <source>
        <dbReference type="Pfam" id="PF04316"/>
    </source>
</evidence>
<evidence type="ECO:0000256" key="9">
    <source>
        <dbReference type="SAM" id="MobiDB-lite"/>
    </source>
</evidence>
<dbReference type="InterPro" id="IPR007412">
    <property type="entry name" value="FlgM"/>
</dbReference>
<keyword evidence="11" id="KW-0282">Flagellum</keyword>
<evidence type="ECO:0000256" key="4">
    <source>
        <dbReference type="ARBA" id="ARBA00022795"/>
    </source>
</evidence>
<keyword evidence="6" id="KW-0804">Transcription</keyword>
<comment type="similarity">
    <text evidence="1">Belongs to the FlgM family.</text>
</comment>
<feature type="domain" description="Anti-sigma-28 factor FlgM C-terminal" evidence="10">
    <location>
        <begin position="43"/>
        <end position="76"/>
    </location>
</feature>
<sequence>MQITSHTSRRGELSAVDKTDAPAAAEPAARGAAAQMAPASPASALRAMPEIDASRVEAVRAALARGEVRFDAQRLAGLIEQYHGGR</sequence>
<keyword evidence="12" id="KW-1185">Reference proteome</keyword>
<dbReference type="Proteomes" id="UP000322079">
    <property type="component" value="Chromosome"/>
</dbReference>
<evidence type="ECO:0000256" key="1">
    <source>
        <dbReference type="ARBA" id="ARBA00005322"/>
    </source>
</evidence>
<dbReference type="GO" id="GO:0045892">
    <property type="term" value="P:negative regulation of DNA-templated transcription"/>
    <property type="evidence" value="ECO:0007669"/>
    <property type="project" value="InterPro"/>
</dbReference>
<feature type="compositionally biased region" description="Basic and acidic residues" evidence="9">
    <location>
        <begin position="9"/>
        <end position="20"/>
    </location>
</feature>
<evidence type="ECO:0000256" key="3">
    <source>
        <dbReference type="ARBA" id="ARBA00022491"/>
    </source>
</evidence>
<dbReference type="RefSeq" id="WP_149296082.1">
    <property type="nucleotide sequence ID" value="NZ_CP043473.1"/>
</dbReference>